<comment type="subunit">
    <text evidence="4">Part of the 50S ribosomal subunit.</text>
</comment>
<dbReference type="InterPro" id="IPR001196">
    <property type="entry name" value="Ribosomal_uL15_CS"/>
</dbReference>
<proteinExistence type="inferred from homology"/>
<protein>
    <recommendedName>
        <fullName evidence="4">Large ribosomal subunit protein uL15</fullName>
    </recommendedName>
</protein>
<reference evidence="8 9" key="1">
    <citation type="journal article" date="2015" name="J Genomics">
        <title>Whole Genome Sequence of the Soybean Aphid Endosymbiont Buchnera aphidicola and Genetic Differentiation among Biotype-Specific Strains.</title>
        <authorList>
            <person name="Cassone B.J."/>
            <person name="Wenger J.A."/>
            <person name="Michel A.P."/>
        </authorList>
    </citation>
    <scope>NUCLEOTIDE SEQUENCE [LARGE SCALE GENOMIC DNA]</scope>
    <source>
        <strain evidence="8 9">BAg</strain>
    </source>
</reference>
<dbReference type="KEGG" id="baph:IX46_02605"/>
<dbReference type="AlphaFoldDB" id="A0A0M4HVN9"/>
<evidence type="ECO:0000256" key="2">
    <source>
        <dbReference type="ARBA" id="ARBA00022980"/>
    </source>
</evidence>
<evidence type="ECO:0000256" key="5">
    <source>
        <dbReference type="RuleBase" id="RU003888"/>
    </source>
</evidence>
<dbReference type="STRING" id="1265350.IX46_02605"/>
<keyword evidence="4" id="KW-0699">rRNA-binding</keyword>
<dbReference type="Proteomes" id="UP000066321">
    <property type="component" value="Chromosome"/>
</dbReference>
<dbReference type="GO" id="GO:0019843">
    <property type="term" value="F:rRNA binding"/>
    <property type="evidence" value="ECO:0007669"/>
    <property type="project" value="UniProtKB-UniRule"/>
</dbReference>
<evidence type="ECO:0000256" key="4">
    <source>
        <dbReference type="HAMAP-Rule" id="MF_01341"/>
    </source>
</evidence>
<evidence type="ECO:0000313" key="9">
    <source>
        <dbReference type="Proteomes" id="UP000066321"/>
    </source>
</evidence>
<dbReference type="GO" id="GO:0006412">
    <property type="term" value="P:translation"/>
    <property type="evidence" value="ECO:0007669"/>
    <property type="project" value="UniProtKB-UniRule"/>
</dbReference>
<dbReference type="Gene3D" id="3.100.10.10">
    <property type="match status" value="1"/>
</dbReference>
<dbReference type="NCBIfam" id="TIGR01071">
    <property type="entry name" value="rplO_bact"/>
    <property type="match status" value="1"/>
</dbReference>
<evidence type="ECO:0000313" key="8">
    <source>
        <dbReference type="EMBL" id="ALD15429.1"/>
    </source>
</evidence>
<keyword evidence="4" id="KW-0694">RNA-binding</keyword>
<keyword evidence="3 4" id="KW-0687">Ribonucleoprotein</keyword>
<dbReference type="InterPro" id="IPR036227">
    <property type="entry name" value="Ribosomal_uL15/eL18_sf"/>
</dbReference>
<dbReference type="OrthoDB" id="9810293at2"/>
<dbReference type="InterPro" id="IPR021131">
    <property type="entry name" value="Ribosomal_uL15/eL18"/>
</dbReference>
<gene>
    <name evidence="4" type="primary">rplO</name>
    <name evidence="8" type="ORF">IX46_02605</name>
</gene>
<dbReference type="PANTHER" id="PTHR12934">
    <property type="entry name" value="50S RIBOSOMAL PROTEIN L15"/>
    <property type="match status" value="1"/>
</dbReference>
<feature type="domain" description="Large ribosomal subunit protein uL15/eL18" evidence="7">
    <location>
        <begin position="78"/>
        <end position="143"/>
    </location>
</feature>
<evidence type="ECO:0000256" key="6">
    <source>
        <dbReference type="SAM" id="MobiDB-lite"/>
    </source>
</evidence>
<dbReference type="GO" id="GO:0022625">
    <property type="term" value="C:cytosolic large ribosomal subunit"/>
    <property type="evidence" value="ECO:0007669"/>
    <property type="project" value="TreeGrafter"/>
</dbReference>
<sequence length="144" mass="15791">MYLNSLSPSCGSKKNSKRLGRGIGSGYGKTAGRGHKGQKSRSGGSINRGFEGGQMPLYRRLPKFGFKSRKANVTTEVRLSQISKLPDNIIDLKVLKKENIVNKNVRHVKIILSGKLKGPVTLRNLRVTKGARIEIENYGGKIEG</sequence>
<organism evidence="8 9">
    <name type="scientific">Buchnera aphidicola</name>
    <name type="common">Aphis glycines</name>
    <dbReference type="NCBI Taxonomy" id="1265350"/>
    <lineage>
        <taxon>Bacteria</taxon>
        <taxon>Pseudomonadati</taxon>
        <taxon>Pseudomonadota</taxon>
        <taxon>Gammaproteobacteria</taxon>
        <taxon>Enterobacterales</taxon>
        <taxon>Erwiniaceae</taxon>
        <taxon>Buchnera</taxon>
    </lineage>
</organism>
<dbReference type="RefSeq" id="WP_053940424.1">
    <property type="nucleotide sequence ID" value="NZ_CP009253.1"/>
</dbReference>
<feature type="compositionally biased region" description="Gly residues" evidence="6">
    <location>
        <begin position="21"/>
        <end position="31"/>
    </location>
</feature>
<feature type="compositionally biased region" description="Polar residues" evidence="6">
    <location>
        <begin position="1"/>
        <end position="13"/>
    </location>
</feature>
<comment type="similarity">
    <text evidence="1 4 5">Belongs to the universal ribosomal protein uL15 family.</text>
</comment>
<dbReference type="PANTHER" id="PTHR12934:SF11">
    <property type="entry name" value="LARGE RIBOSOMAL SUBUNIT PROTEIN UL15M"/>
    <property type="match status" value="1"/>
</dbReference>
<keyword evidence="2 4" id="KW-0689">Ribosomal protein</keyword>
<evidence type="ECO:0000256" key="1">
    <source>
        <dbReference type="ARBA" id="ARBA00007320"/>
    </source>
</evidence>
<dbReference type="PROSITE" id="PS00475">
    <property type="entry name" value="RIBOSOMAL_L15"/>
    <property type="match status" value="1"/>
</dbReference>
<evidence type="ECO:0000256" key="3">
    <source>
        <dbReference type="ARBA" id="ARBA00023274"/>
    </source>
</evidence>
<dbReference type="HAMAP" id="MF_01341">
    <property type="entry name" value="Ribosomal_uL15"/>
    <property type="match status" value="1"/>
</dbReference>
<dbReference type="EMBL" id="CP009253">
    <property type="protein sequence ID" value="ALD15429.1"/>
    <property type="molecule type" value="Genomic_DNA"/>
</dbReference>
<dbReference type="InterPro" id="IPR005749">
    <property type="entry name" value="Ribosomal_uL15_bac-type"/>
</dbReference>
<dbReference type="SUPFAM" id="SSF52080">
    <property type="entry name" value="Ribosomal proteins L15p and L18e"/>
    <property type="match status" value="1"/>
</dbReference>
<evidence type="ECO:0000259" key="7">
    <source>
        <dbReference type="Pfam" id="PF00828"/>
    </source>
</evidence>
<dbReference type="GO" id="GO:0003735">
    <property type="term" value="F:structural constituent of ribosome"/>
    <property type="evidence" value="ECO:0007669"/>
    <property type="project" value="InterPro"/>
</dbReference>
<dbReference type="PATRIC" id="fig|1265350.3.peg.492"/>
<dbReference type="InterPro" id="IPR030878">
    <property type="entry name" value="Ribosomal_uL15"/>
</dbReference>
<name>A0A0M4HVN9_9GAMM</name>
<comment type="function">
    <text evidence="4">Binds to the 23S rRNA.</text>
</comment>
<feature type="region of interest" description="Disordered" evidence="6">
    <location>
        <begin position="1"/>
        <end position="54"/>
    </location>
</feature>
<dbReference type="Pfam" id="PF00828">
    <property type="entry name" value="Ribosomal_L27A"/>
    <property type="match status" value="1"/>
</dbReference>
<accession>A0A0M4HVN9</accession>